<proteinExistence type="predicted"/>
<dbReference type="AlphaFoldDB" id="A0A645IIW1"/>
<accession>A0A645IIW1</accession>
<comment type="caution">
    <text evidence="1">The sequence shown here is derived from an EMBL/GenBank/DDBJ whole genome shotgun (WGS) entry which is preliminary data.</text>
</comment>
<organism evidence="1">
    <name type="scientific">bioreactor metagenome</name>
    <dbReference type="NCBI Taxonomy" id="1076179"/>
    <lineage>
        <taxon>unclassified sequences</taxon>
        <taxon>metagenomes</taxon>
        <taxon>ecological metagenomes</taxon>
    </lineage>
</organism>
<name>A0A645IIW1_9ZZZZ</name>
<dbReference type="EMBL" id="VSSQ01116128">
    <property type="protein sequence ID" value="MPN51227.1"/>
    <property type="molecule type" value="Genomic_DNA"/>
</dbReference>
<protein>
    <submittedName>
        <fullName evidence="1">Uncharacterized protein</fullName>
    </submittedName>
</protein>
<reference evidence="1" key="1">
    <citation type="submission" date="2019-08" db="EMBL/GenBank/DDBJ databases">
        <authorList>
            <person name="Kucharzyk K."/>
            <person name="Murdoch R.W."/>
            <person name="Higgins S."/>
            <person name="Loffler F."/>
        </authorList>
    </citation>
    <scope>NUCLEOTIDE SEQUENCE</scope>
</reference>
<sequence>MVIPAGNLVDLLHVPLHHGGNRVIRSIVGLLRLKIYIRALHGGALNGMLGVHGDAVKLLQRVLVHQGGNAVQINCLNLLNLVAGAEAVMEMNEGDPGLDGGQMGDGRKVHHLLHAG</sequence>
<gene>
    <name evidence="1" type="ORF">SDC9_198869</name>
</gene>
<evidence type="ECO:0000313" key="1">
    <source>
        <dbReference type="EMBL" id="MPN51227.1"/>
    </source>
</evidence>